<accession>A0A937K5Z7</accession>
<dbReference type="InterPro" id="IPR025683">
    <property type="entry name" value="Protein_beta"/>
</dbReference>
<dbReference type="Pfam" id="PF14350">
    <property type="entry name" value="Beta_protein"/>
    <property type="match status" value="1"/>
</dbReference>
<protein>
    <recommendedName>
        <fullName evidence="3">Beta protein</fullName>
    </recommendedName>
</protein>
<comment type="caution">
    <text evidence="1">The sequence shown here is derived from an EMBL/GenBank/DDBJ whole genome shotgun (WGS) entry which is preliminary data.</text>
</comment>
<evidence type="ECO:0000313" key="2">
    <source>
        <dbReference type="Proteomes" id="UP000623681"/>
    </source>
</evidence>
<name>A0A937K5Z7_9CLOT</name>
<dbReference type="EMBL" id="JAESWA010000023">
    <property type="protein sequence ID" value="MBL4933148.1"/>
    <property type="molecule type" value="Genomic_DNA"/>
</dbReference>
<gene>
    <name evidence="1" type="ORF">JK634_15140</name>
</gene>
<dbReference type="AlphaFoldDB" id="A0A937K5Z7"/>
<dbReference type="Proteomes" id="UP000623681">
    <property type="component" value="Unassembled WGS sequence"/>
</dbReference>
<evidence type="ECO:0008006" key="3">
    <source>
        <dbReference type="Google" id="ProtNLM"/>
    </source>
</evidence>
<proteinExistence type="predicted"/>
<organism evidence="1 2">
    <name type="scientific">Clostridium paridis</name>
    <dbReference type="NCBI Taxonomy" id="2803863"/>
    <lineage>
        <taxon>Bacteria</taxon>
        <taxon>Bacillati</taxon>
        <taxon>Bacillota</taxon>
        <taxon>Clostridia</taxon>
        <taxon>Eubacteriales</taxon>
        <taxon>Clostridiaceae</taxon>
        <taxon>Clostridium</taxon>
    </lineage>
</organism>
<reference evidence="1" key="1">
    <citation type="submission" date="2021-01" db="EMBL/GenBank/DDBJ databases">
        <title>Genome public.</title>
        <authorList>
            <person name="Liu C."/>
            <person name="Sun Q."/>
        </authorList>
    </citation>
    <scope>NUCLEOTIDE SEQUENCE</scope>
    <source>
        <strain evidence="1">YIM B02565</strain>
    </source>
</reference>
<dbReference type="RefSeq" id="WP_202768516.1">
    <property type="nucleotide sequence ID" value="NZ_JAESWA010000023.1"/>
</dbReference>
<evidence type="ECO:0000313" key="1">
    <source>
        <dbReference type="EMBL" id="MBL4933148.1"/>
    </source>
</evidence>
<sequence length="343" mass="40134">MRLKYVPVLRYIREERKALMNVKLSNKTLPLLELVNERAAQKRTGTFQDTYLNDLSRLNHPILVDIPIYMNVNKGTRENVKLFLSKFKLNPSLKIHYYKTLAINNNIIPTLSYDPKVTYVEHTFINDSTELRKSFKTICFRIFNSNDLQNILLDIKKVIKPNDILILDIKNDMHNSHKLKTPIAQINKLKEAIGFTSVIIRSAINPNIIFNKMLDGYVITEANNSLLYDYAQLGFDAFGDYVGIRKASTISRGGSRIPSAGFIFYSWHINSFLGYRGRFPNYDEFIKHIKPSVTKSLYWLRYTYKHHQNCPGCQEIITSISTHSWDWKRYSIEHYLYTMEENL</sequence>
<keyword evidence="2" id="KW-1185">Reference proteome</keyword>